<dbReference type="GeneID" id="64637712"/>
<organism evidence="1 2">
    <name type="scientific">Suillus subaureus</name>
    <dbReference type="NCBI Taxonomy" id="48587"/>
    <lineage>
        <taxon>Eukaryota</taxon>
        <taxon>Fungi</taxon>
        <taxon>Dikarya</taxon>
        <taxon>Basidiomycota</taxon>
        <taxon>Agaricomycotina</taxon>
        <taxon>Agaricomycetes</taxon>
        <taxon>Agaricomycetidae</taxon>
        <taxon>Boletales</taxon>
        <taxon>Suillineae</taxon>
        <taxon>Suillaceae</taxon>
        <taxon>Suillus</taxon>
    </lineage>
</organism>
<dbReference type="OrthoDB" id="3165318at2759"/>
<gene>
    <name evidence="1" type="ORF">BJ212DRAFT_629519</name>
</gene>
<dbReference type="Proteomes" id="UP000807769">
    <property type="component" value="Unassembled WGS sequence"/>
</dbReference>
<evidence type="ECO:0000313" key="1">
    <source>
        <dbReference type="EMBL" id="KAG1808908.1"/>
    </source>
</evidence>
<name>A0A9P7E1Z9_9AGAM</name>
<reference evidence="1" key="1">
    <citation type="journal article" date="2020" name="New Phytol.">
        <title>Comparative genomics reveals dynamic genome evolution in host specialist ectomycorrhizal fungi.</title>
        <authorList>
            <person name="Lofgren L.A."/>
            <person name="Nguyen N.H."/>
            <person name="Vilgalys R."/>
            <person name="Ruytinx J."/>
            <person name="Liao H.L."/>
            <person name="Branco S."/>
            <person name="Kuo A."/>
            <person name="LaButti K."/>
            <person name="Lipzen A."/>
            <person name="Andreopoulos W."/>
            <person name="Pangilinan J."/>
            <person name="Riley R."/>
            <person name="Hundley H."/>
            <person name="Na H."/>
            <person name="Barry K."/>
            <person name="Grigoriev I.V."/>
            <person name="Stajich J.E."/>
            <person name="Kennedy P.G."/>
        </authorList>
    </citation>
    <scope>NUCLEOTIDE SEQUENCE</scope>
    <source>
        <strain evidence="1">MN1</strain>
    </source>
</reference>
<keyword evidence="2" id="KW-1185">Reference proteome</keyword>
<dbReference type="EMBL" id="JABBWG010000036">
    <property type="protein sequence ID" value="KAG1808908.1"/>
    <property type="molecule type" value="Genomic_DNA"/>
</dbReference>
<protein>
    <submittedName>
        <fullName evidence="1">Uncharacterized protein</fullName>
    </submittedName>
</protein>
<sequence length="135" mass="15102">MGCDTVSSRGMFDFSLSATTMLADMVVRKRVCFDDRLVLGYCPWPVYMKGEFILGSSSRFNLYGYWATVLPEGAKSTYSISNVKVESKSSHRLQLNDLGIDADLLLTFDDQPTAEMYKKYYPSAFAVRKFGAEGG</sequence>
<accession>A0A9P7E1Z9</accession>
<dbReference type="RefSeq" id="XP_041188900.1">
    <property type="nucleotide sequence ID" value="XM_041343696.1"/>
</dbReference>
<evidence type="ECO:0000313" key="2">
    <source>
        <dbReference type="Proteomes" id="UP000807769"/>
    </source>
</evidence>
<dbReference type="AlphaFoldDB" id="A0A9P7E1Z9"/>
<proteinExistence type="predicted"/>
<comment type="caution">
    <text evidence="1">The sequence shown here is derived from an EMBL/GenBank/DDBJ whole genome shotgun (WGS) entry which is preliminary data.</text>
</comment>